<dbReference type="Proteomes" id="UP000198287">
    <property type="component" value="Unassembled WGS sequence"/>
</dbReference>
<evidence type="ECO:0000313" key="3">
    <source>
        <dbReference type="Proteomes" id="UP000198287"/>
    </source>
</evidence>
<dbReference type="EMBL" id="LNIX01000019">
    <property type="protein sequence ID" value="OXA44325.1"/>
    <property type="molecule type" value="Genomic_DNA"/>
</dbReference>
<evidence type="ECO:0000256" key="1">
    <source>
        <dbReference type="SAM" id="SignalP"/>
    </source>
</evidence>
<reference evidence="2 3" key="1">
    <citation type="submission" date="2015-12" db="EMBL/GenBank/DDBJ databases">
        <title>The genome of Folsomia candida.</title>
        <authorList>
            <person name="Faddeeva A."/>
            <person name="Derks M.F."/>
            <person name="Anvar Y."/>
            <person name="Smit S."/>
            <person name="Van Straalen N."/>
            <person name="Roelofs D."/>
        </authorList>
    </citation>
    <scope>NUCLEOTIDE SEQUENCE [LARGE SCALE GENOMIC DNA]</scope>
    <source>
        <strain evidence="2 3">VU population</strain>
        <tissue evidence="2">Whole body</tissue>
    </source>
</reference>
<dbReference type="AlphaFoldDB" id="A0A226DFH6"/>
<dbReference type="OMA" id="FECKCNL"/>
<protein>
    <submittedName>
        <fullName evidence="2">Uncharacterized protein</fullName>
    </submittedName>
</protein>
<feature type="signal peptide" evidence="1">
    <location>
        <begin position="1"/>
        <end position="24"/>
    </location>
</feature>
<evidence type="ECO:0000313" key="2">
    <source>
        <dbReference type="EMBL" id="OXA44325.1"/>
    </source>
</evidence>
<sequence length="486" mass="53799">MNQIIKAQCLVLLILSVLNAVVSWAYLDYEAPCSPSDTENVCDPSKFLKCIDNTCLCNGTMVWDVKNVERCGLKLGQVCPIYPSFRGPFCYGTAVCKESDGHLQQGICTCVSPDEPSPNGEYCIHLAHNVGEYCTQHYVTCSTTDRLICSGTQCTCESGWLVNGTVCMAGFNSTCKVGSELPIETCRSNNLLKCNPETERCECSRGTDHIWHENTKICLTKAGATCEHDDFHHYECIEKASCRTGPNGLGRICTCNKYHHPSPDGTECVQDPVERILAPGELCDPENLVEVCNYAKDNVCSCPNKNFTCSCDCEKPFLINSKGECPAGFEAPCENLPNSPINLTCNEEAYLKCHQIGENSTCGCDSPLSQFYDRVLKTCQLRVGQECDPSPDKISCPETSICRKTDGDITRCWCEHSYKPSEDERRCYYTYSATQLPHGAACQEWNYLEFCPKSWNLFCVNGTCQCPEVAAEAVTDHIRGDIDIVG</sequence>
<keyword evidence="3" id="KW-1185">Reference proteome</keyword>
<keyword evidence="1" id="KW-0732">Signal</keyword>
<gene>
    <name evidence="2" type="ORF">Fcan01_20731</name>
</gene>
<accession>A0A226DFH6</accession>
<feature type="chain" id="PRO_5012307876" evidence="1">
    <location>
        <begin position="25"/>
        <end position="486"/>
    </location>
</feature>
<organism evidence="2 3">
    <name type="scientific">Folsomia candida</name>
    <name type="common">Springtail</name>
    <dbReference type="NCBI Taxonomy" id="158441"/>
    <lineage>
        <taxon>Eukaryota</taxon>
        <taxon>Metazoa</taxon>
        <taxon>Ecdysozoa</taxon>
        <taxon>Arthropoda</taxon>
        <taxon>Hexapoda</taxon>
        <taxon>Collembola</taxon>
        <taxon>Entomobryomorpha</taxon>
        <taxon>Isotomoidea</taxon>
        <taxon>Isotomidae</taxon>
        <taxon>Proisotominae</taxon>
        <taxon>Folsomia</taxon>
    </lineage>
</organism>
<comment type="caution">
    <text evidence="2">The sequence shown here is derived from an EMBL/GenBank/DDBJ whole genome shotgun (WGS) entry which is preliminary data.</text>
</comment>
<name>A0A226DFH6_FOLCA</name>
<proteinExistence type="predicted"/>